<protein>
    <submittedName>
        <fullName evidence="2">Uncharacterized protein</fullName>
    </submittedName>
</protein>
<organism evidence="2 3">
    <name type="scientific">Mycolicibacterium gadium</name>
    <name type="common">Mycobacterium gadium</name>
    <dbReference type="NCBI Taxonomy" id="1794"/>
    <lineage>
        <taxon>Bacteria</taxon>
        <taxon>Bacillati</taxon>
        <taxon>Actinomycetota</taxon>
        <taxon>Actinomycetes</taxon>
        <taxon>Mycobacteriales</taxon>
        <taxon>Mycobacteriaceae</taxon>
        <taxon>Mycolicibacterium</taxon>
    </lineage>
</organism>
<evidence type="ECO:0000256" key="1">
    <source>
        <dbReference type="SAM" id="MobiDB-lite"/>
    </source>
</evidence>
<dbReference type="EMBL" id="AP022608">
    <property type="protein sequence ID" value="BBZ16565.1"/>
    <property type="molecule type" value="Genomic_DNA"/>
</dbReference>
<sequence>MPPEPAVTPASPLPSASAAAGGVAKAIAAVSVKIRVVCRIVPSKAPISGAMGNSGRSIGRQGSTVTLPYG</sequence>
<feature type="compositionally biased region" description="Polar residues" evidence="1">
    <location>
        <begin position="54"/>
        <end position="70"/>
    </location>
</feature>
<feature type="region of interest" description="Disordered" evidence="1">
    <location>
        <begin position="49"/>
        <end position="70"/>
    </location>
</feature>
<name>A0A7I7WIL3_MYCGU</name>
<proteinExistence type="predicted"/>
<dbReference type="AlphaFoldDB" id="A0A7I7WIL3"/>
<evidence type="ECO:0000313" key="3">
    <source>
        <dbReference type="Proteomes" id="UP000466187"/>
    </source>
</evidence>
<gene>
    <name evidence="2" type="ORF">MGAD_09000</name>
</gene>
<accession>A0A7I7WIL3</accession>
<dbReference type="Proteomes" id="UP000466187">
    <property type="component" value="Chromosome"/>
</dbReference>
<evidence type="ECO:0000313" key="2">
    <source>
        <dbReference type="EMBL" id="BBZ16565.1"/>
    </source>
</evidence>
<reference evidence="2 3" key="1">
    <citation type="journal article" date="2019" name="Emerg. Microbes Infect.">
        <title>Comprehensive subspecies identification of 175 nontuberculous mycobacteria species based on 7547 genomic profiles.</title>
        <authorList>
            <person name="Matsumoto Y."/>
            <person name="Kinjo T."/>
            <person name="Motooka D."/>
            <person name="Nabeya D."/>
            <person name="Jung N."/>
            <person name="Uechi K."/>
            <person name="Horii T."/>
            <person name="Iida T."/>
            <person name="Fujita J."/>
            <person name="Nakamura S."/>
        </authorList>
    </citation>
    <scope>NUCLEOTIDE SEQUENCE [LARGE SCALE GENOMIC DNA]</scope>
    <source>
        <strain evidence="2 3">JCM 12688</strain>
    </source>
</reference>
<dbReference type="KEGG" id="mgad:MGAD_09000"/>